<dbReference type="SUPFAM" id="SSF53383">
    <property type="entry name" value="PLP-dependent transferases"/>
    <property type="match status" value="1"/>
</dbReference>
<feature type="modified residue" description="N6-(pyridoxal phosphate)lysine" evidence="4">
    <location>
        <position position="187"/>
    </location>
</feature>
<keyword evidence="6" id="KW-0032">Aminotransferase</keyword>
<evidence type="ECO:0000256" key="2">
    <source>
        <dbReference type="ARBA" id="ARBA00037999"/>
    </source>
</evidence>
<dbReference type="PANTHER" id="PTHR30244:SF9">
    <property type="entry name" value="PROTEIN RV3402C"/>
    <property type="match status" value="1"/>
</dbReference>
<evidence type="ECO:0000313" key="6">
    <source>
        <dbReference type="EMBL" id="HGT48764.1"/>
    </source>
</evidence>
<proteinExistence type="inferred from homology"/>
<evidence type="ECO:0000256" key="4">
    <source>
        <dbReference type="PIRSR" id="PIRSR000390-2"/>
    </source>
</evidence>
<dbReference type="PANTHER" id="PTHR30244">
    <property type="entry name" value="TRANSAMINASE"/>
    <property type="match status" value="1"/>
</dbReference>
<dbReference type="PIRSF" id="PIRSF000390">
    <property type="entry name" value="PLP_StrS"/>
    <property type="match status" value="1"/>
</dbReference>
<feature type="active site" description="Proton acceptor" evidence="3">
    <location>
        <position position="187"/>
    </location>
</feature>
<accession>A0A832DMF6</accession>
<organism evidence="6">
    <name type="scientific">Ignavibacterium album</name>
    <dbReference type="NCBI Taxonomy" id="591197"/>
    <lineage>
        <taxon>Bacteria</taxon>
        <taxon>Pseudomonadati</taxon>
        <taxon>Ignavibacteriota</taxon>
        <taxon>Ignavibacteria</taxon>
        <taxon>Ignavibacteriales</taxon>
        <taxon>Ignavibacteriaceae</taxon>
        <taxon>Ignavibacterium</taxon>
    </lineage>
</organism>
<dbReference type="Pfam" id="PF01041">
    <property type="entry name" value="DegT_DnrJ_EryC1"/>
    <property type="match status" value="1"/>
</dbReference>
<sequence length="373" mass="42509">MIPNNEPIYVTRPNLPPLEKLHPYLEQIWQNKILTNNGPFHQQFEKELAKYLNVEHINLFANATLALVVGLQALRITGEVITTPFSFVATTHALKWNGITPVFCDIEEKTMNIDPNKIEALITPKTTAILPVHVYGHPCDTEAIQDIADKYGLKVIYDAAHAFGIKMQNKNLLLEGDMSVLSFHGTKLFTTFEGGAIISKDEKLKKRIDYLKNFGFADELTVIAPGINAKMNEFQSVIGLLSLEIVEEEIANRKKAAETYFEVLKEIKGIKVFNNFDGYDYNYAYFPVLIDENEFGATREKVYDELKKHNIFARRYFYPLISNMPTYRSLPSAAKENLPVANRIGEQILCLPIYGSLEGKIIKRIVEILYEKR</sequence>
<dbReference type="EMBL" id="DSVI01000019">
    <property type="protein sequence ID" value="HGT48764.1"/>
    <property type="molecule type" value="Genomic_DNA"/>
</dbReference>
<protein>
    <submittedName>
        <fullName evidence="6">DegT/DnrJ/EryC1/StrS family aminotransferase</fullName>
    </submittedName>
</protein>
<keyword evidence="1 4" id="KW-0663">Pyridoxal phosphate</keyword>
<dbReference type="InterPro" id="IPR015421">
    <property type="entry name" value="PyrdxlP-dep_Trfase_major"/>
</dbReference>
<dbReference type="GO" id="GO:0000271">
    <property type="term" value="P:polysaccharide biosynthetic process"/>
    <property type="evidence" value="ECO:0007669"/>
    <property type="project" value="TreeGrafter"/>
</dbReference>
<keyword evidence="6" id="KW-0808">Transferase</keyword>
<evidence type="ECO:0000256" key="5">
    <source>
        <dbReference type="RuleBase" id="RU004508"/>
    </source>
</evidence>
<dbReference type="InterPro" id="IPR015424">
    <property type="entry name" value="PyrdxlP-dep_Trfase"/>
</dbReference>
<gene>
    <name evidence="6" type="ORF">ENS56_12055</name>
</gene>
<dbReference type="GO" id="GO:0030170">
    <property type="term" value="F:pyridoxal phosphate binding"/>
    <property type="evidence" value="ECO:0007669"/>
    <property type="project" value="TreeGrafter"/>
</dbReference>
<dbReference type="Gene3D" id="3.40.640.10">
    <property type="entry name" value="Type I PLP-dependent aspartate aminotransferase-like (Major domain)"/>
    <property type="match status" value="1"/>
</dbReference>
<dbReference type="CDD" id="cd00616">
    <property type="entry name" value="AHBA_syn"/>
    <property type="match status" value="1"/>
</dbReference>
<dbReference type="AlphaFoldDB" id="A0A832DMF6"/>
<evidence type="ECO:0000256" key="1">
    <source>
        <dbReference type="ARBA" id="ARBA00022898"/>
    </source>
</evidence>
<name>A0A832DMF6_9BACT</name>
<comment type="caution">
    <text evidence="6">The sequence shown here is derived from an EMBL/GenBank/DDBJ whole genome shotgun (WGS) entry which is preliminary data.</text>
</comment>
<dbReference type="InterPro" id="IPR000653">
    <property type="entry name" value="DegT/StrS_aminotransferase"/>
</dbReference>
<comment type="similarity">
    <text evidence="2 5">Belongs to the DegT/DnrJ/EryC1 family.</text>
</comment>
<dbReference type="GO" id="GO:0008483">
    <property type="term" value="F:transaminase activity"/>
    <property type="evidence" value="ECO:0007669"/>
    <property type="project" value="UniProtKB-KW"/>
</dbReference>
<reference evidence="6" key="1">
    <citation type="journal article" date="2020" name="mSystems">
        <title>Genome- and Community-Level Interaction Insights into Carbon Utilization and Element Cycling Functions of Hydrothermarchaeota in Hydrothermal Sediment.</title>
        <authorList>
            <person name="Zhou Z."/>
            <person name="Liu Y."/>
            <person name="Xu W."/>
            <person name="Pan J."/>
            <person name="Luo Z.H."/>
            <person name="Li M."/>
        </authorList>
    </citation>
    <scope>NUCLEOTIDE SEQUENCE [LARGE SCALE GENOMIC DNA]</scope>
    <source>
        <strain evidence="6">SpSt-500</strain>
    </source>
</reference>
<evidence type="ECO:0000256" key="3">
    <source>
        <dbReference type="PIRSR" id="PIRSR000390-1"/>
    </source>
</evidence>